<dbReference type="AlphaFoldDB" id="A0A5D3CEN8"/>
<feature type="domain" description="RNase H type-1" evidence="2">
    <location>
        <begin position="829"/>
        <end position="903"/>
    </location>
</feature>
<dbReference type="SUPFAM" id="SSF53098">
    <property type="entry name" value="Ribonuclease H-like"/>
    <property type="match status" value="1"/>
</dbReference>
<feature type="compositionally biased region" description="Low complexity" evidence="1">
    <location>
        <begin position="1"/>
        <end position="11"/>
    </location>
</feature>
<feature type="compositionally biased region" description="Basic residues" evidence="1">
    <location>
        <begin position="382"/>
        <end position="397"/>
    </location>
</feature>
<dbReference type="Gene3D" id="3.10.10.10">
    <property type="entry name" value="HIV Type 1 Reverse Transcriptase, subunit A, domain 1"/>
    <property type="match status" value="1"/>
</dbReference>
<evidence type="ECO:0000256" key="1">
    <source>
        <dbReference type="SAM" id="MobiDB-lite"/>
    </source>
</evidence>
<reference evidence="3 4" key="1">
    <citation type="submission" date="2019-08" db="EMBL/GenBank/DDBJ databases">
        <title>Draft genome sequences of two oriental melons (Cucumis melo L. var makuwa).</title>
        <authorList>
            <person name="Kwon S.-Y."/>
        </authorList>
    </citation>
    <scope>NUCLEOTIDE SEQUENCE [LARGE SCALE GENOMIC DNA]</scope>
    <source>
        <strain evidence="4">cv. Chang Bougi</strain>
        <tissue evidence="3">Leaf</tissue>
    </source>
</reference>
<gene>
    <name evidence="3" type="ORF">E5676_scaffold127G001080</name>
</gene>
<name>A0A5D3CEN8_CUCMM</name>
<dbReference type="InterPro" id="IPR002156">
    <property type="entry name" value="RNaseH_domain"/>
</dbReference>
<protein>
    <submittedName>
        <fullName evidence="3">Ty3-gypsy retrotransposon protein</fullName>
    </submittedName>
</protein>
<evidence type="ECO:0000259" key="2">
    <source>
        <dbReference type="Pfam" id="PF13456"/>
    </source>
</evidence>
<dbReference type="Pfam" id="PF13456">
    <property type="entry name" value="RVT_3"/>
    <property type="match status" value="1"/>
</dbReference>
<feature type="compositionally biased region" description="Basic and acidic residues" evidence="1">
    <location>
        <begin position="361"/>
        <end position="372"/>
    </location>
</feature>
<dbReference type="SUPFAM" id="SSF56672">
    <property type="entry name" value="DNA/RNA polymerases"/>
    <property type="match status" value="1"/>
</dbReference>
<evidence type="ECO:0000313" key="3">
    <source>
        <dbReference type="EMBL" id="TYK09810.1"/>
    </source>
</evidence>
<dbReference type="GO" id="GO:0004523">
    <property type="term" value="F:RNA-DNA hybrid ribonuclease activity"/>
    <property type="evidence" value="ECO:0007669"/>
    <property type="project" value="InterPro"/>
</dbReference>
<accession>A0A5D3CEN8</accession>
<proteinExistence type="predicted"/>
<sequence>MASKKSTSKSSVASNTYIGPITHNRSKGITEEQDQGFVIVQSILKQLMESLKDGIVIKENPLYDNFDSSFSKSKKEAHPDVMSVIMADITTKVAMAEIEWKINLLMKVPTSEIPVVPWKRKPKAALAHFIETCENAGSKGDQLVRALSLDNKDRLTELLTVEIRIQGMHWELLYILQGIKPRTFEELATCANDMEFRIASRGAKDFLVAEVRKYKKEIKVVDKIVKSTIKDSMVINTTPLKFSKRKEVRVEKKDDGSEIQRLTLKERQEKVYLFLDSDIANMLQQLLEKQLIQLPECKRPEQAGKVDDPDYWKYDWVISHPLEKCFVLKELIIRLAREKKNRARLGEGSSNKPCCSDDNEVAPKDSQEKERLVEEDDERRGNKAQKNNKKKKTLKPKLVHEKDKDIPQPQRLVTLADFFPTRFLRGEGSVKRLIETPKCSTKSIILMDEKTPNPPILRFVPLSRCKKGESPFVKSSKGLKVCDIEVLRESFTTPLAKMTKKEIKIDLTEANFPHKQTNDGFDPRAYKLMAKADVKNCHDKEFPCEAKGEGEIRRKVPSQMKRKTFVTLNRSQGLLKVKIQDVILTNPKMEGLEQGEGETLYHHLTIIEESEIETPEEDVEDDPQSLEDGGQFTVDEEAKRECMDIFAWSYKEMPRLDPKVVVHHLAIKLGYRSIKQVQRRFRLKLIPQIKVEVNKLIEAGIILEVKYPTWIANIVHVKKKKNRQLPICVDFRDLDNACPKDDFPLSITKIMVDATTGHEALSFMDGSSGYNQIRMAIKGQVLADFLEDHSSPSDWKLCKDLPDNEAFFTEVMEPWTMYFNGAARRSGLDNWPSNGIRDQSIIHRNSDSKLIINQLSLQYDVKHEDLKPYFAYARQLMERFNSVMLEHVPITENKRVDVLANLATASNFV</sequence>
<evidence type="ECO:0000313" key="4">
    <source>
        <dbReference type="Proteomes" id="UP000321947"/>
    </source>
</evidence>
<dbReference type="InterPro" id="IPR036397">
    <property type="entry name" value="RNaseH_sf"/>
</dbReference>
<dbReference type="InterPro" id="IPR043502">
    <property type="entry name" value="DNA/RNA_pol_sf"/>
</dbReference>
<organism evidence="3 4">
    <name type="scientific">Cucumis melo var. makuwa</name>
    <name type="common">Oriental melon</name>
    <dbReference type="NCBI Taxonomy" id="1194695"/>
    <lineage>
        <taxon>Eukaryota</taxon>
        <taxon>Viridiplantae</taxon>
        <taxon>Streptophyta</taxon>
        <taxon>Embryophyta</taxon>
        <taxon>Tracheophyta</taxon>
        <taxon>Spermatophyta</taxon>
        <taxon>Magnoliopsida</taxon>
        <taxon>eudicotyledons</taxon>
        <taxon>Gunneridae</taxon>
        <taxon>Pentapetalae</taxon>
        <taxon>rosids</taxon>
        <taxon>fabids</taxon>
        <taxon>Cucurbitales</taxon>
        <taxon>Cucurbitaceae</taxon>
        <taxon>Benincaseae</taxon>
        <taxon>Cucumis</taxon>
    </lineage>
</organism>
<dbReference type="EMBL" id="SSTD01011467">
    <property type="protein sequence ID" value="TYK09810.1"/>
    <property type="molecule type" value="Genomic_DNA"/>
</dbReference>
<dbReference type="PANTHER" id="PTHR33437">
    <property type="entry name" value="OS06G0361200 PROTEIN"/>
    <property type="match status" value="1"/>
</dbReference>
<comment type="caution">
    <text evidence="3">The sequence shown here is derived from an EMBL/GenBank/DDBJ whole genome shotgun (WGS) entry which is preliminary data.</text>
</comment>
<feature type="region of interest" description="Disordered" evidence="1">
    <location>
        <begin position="342"/>
        <end position="400"/>
    </location>
</feature>
<dbReference type="Gene3D" id="3.30.420.10">
    <property type="entry name" value="Ribonuclease H-like superfamily/Ribonuclease H"/>
    <property type="match status" value="1"/>
</dbReference>
<dbReference type="InterPro" id="IPR043128">
    <property type="entry name" value="Rev_trsase/Diguanyl_cyclase"/>
</dbReference>
<dbReference type="Proteomes" id="UP000321947">
    <property type="component" value="Unassembled WGS sequence"/>
</dbReference>
<dbReference type="PANTHER" id="PTHR33437:SF2">
    <property type="entry name" value="OS06G0361200 PROTEIN"/>
    <property type="match status" value="1"/>
</dbReference>
<dbReference type="Gene3D" id="3.30.70.270">
    <property type="match status" value="1"/>
</dbReference>
<dbReference type="InterPro" id="IPR012337">
    <property type="entry name" value="RNaseH-like_sf"/>
</dbReference>
<dbReference type="GO" id="GO:0003676">
    <property type="term" value="F:nucleic acid binding"/>
    <property type="evidence" value="ECO:0007669"/>
    <property type="project" value="InterPro"/>
</dbReference>
<feature type="region of interest" description="Disordered" evidence="1">
    <location>
        <begin position="1"/>
        <end position="25"/>
    </location>
</feature>